<feature type="chain" id="PRO_5046928941" evidence="1">
    <location>
        <begin position="27"/>
        <end position="232"/>
    </location>
</feature>
<organism evidence="2 3">
    <name type="scientific">Haloferula helveola</name>
    <dbReference type="NCBI Taxonomy" id="490095"/>
    <lineage>
        <taxon>Bacteria</taxon>
        <taxon>Pseudomonadati</taxon>
        <taxon>Verrucomicrobiota</taxon>
        <taxon>Verrucomicrobiia</taxon>
        <taxon>Verrucomicrobiales</taxon>
        <taxon>Verrucomicrobiaceae</taxon>
        <taxon>Haloferula</taxon>
    </lineage>
</organism>
<dbReference type="EMBL" id="AP024702">
    <property type="protein sequence ID" value="BCX46304.1"/>
    <property type="molecule type" value="Genomic_DNA"/>
</dbReference>
<name>A0ABN6H0M1_9BACT</name>
<evidence type="ECO:0000313" key="3">
    <source>
        <dbReference type="Proteomes" id="UP001374893"/>
    </source>
</evidence>
<proteinExistence type="predicted"/>
<sequence length="232" mass="25337">MIVMNLISRLAVLGAVFCAAAPFAFSQDVSKVSLRFVCFPKSVEPLKVELLIGEGKTEELEVFSNELSKTYSVPAQSAWVIGETTLNEDDEPVFKVLGKATALSASKQLVLIVKKGADNSDGFEMVAIEDGANGFGGGEMLFVNAAGVRIGGVVGTRKFALRPGEHAIVEPKADKGNGRLCHASLFYEQEEKPVPFFSSTWPVSEYTRAMLFVYHDPSSRKLRLHSIRDYLE</sequence>
<keyword evidence="1" id="KW-0732">Signal</keyword>
<keyword evidence="3" id="KW-1185">Reference proteome</keyword>
<evidence type="ECO:0000256" key="1">
    <source>
        <dbReference type="SAM" id="SignalP"/>
    </source>
</evidence>
<gene>
    <name evidence="2" type="ORF">HAHE_02120</name>
</gene>
<accession>A0ABN6H0M1</accession>
<feature type="signal peptide" evidence="1">
    <location>
        <begin position="1"/>
        <end position="26"/>
    </location>
</feature>
<dbReference type="Proteomes" id="UP001374893">
    <property type="component" value="Chromosome"/>
</dbReference>
<reference evidence="2 3" key="1">
    <citation type="submission" date="2021-06" db="EMBL/GenBank/DDBJ databases">
        <title>Complete genome of Haloferula helveola possessing various polysaccharide degrading enzymes.</title>
        <authorList>
            <person name="Takami H."/>
            <person name="Huang C."/>
            <person name="Hamasaki K."/>
        </authorList>
    </citation>
    <scope>NUCLEOTIDE SEQUENCE [LARGE SCALE GENOMIC DNA]</scope>
    <source>
        <strain evidence="2 3">CN-1</strain>
    </source>
</reference>
<evidence type="ECO:0000313" key="2">
    <source>
        <dbReference type="EMBL" id="BCX46304.1"/>
    </source>
</evidence>
<protein>
    <submittedName>
        <fullName evidence="2">Uncharacterized protein</fullName>
    </submittedName>
</protein>